<dbReference type="SUPFAM" id="SSF81301">
    <property type="entry name" value="Nucleotidyltransferase"/>
    <property type="match status" value="1"/>
</dbReference>
<dbReference type="InterPro" id="IPR054708">
    <property type="entry name" value="MTPAP-like_central"/>
</dbReference>
<protein>
    <recommendedName>
        <fullName evidence="3">RNA uridylyltransferase</fullName>
        <ecNumber evidence="3">2.7.7.52</ecNumber>
    </recommendedName>
</protein>
<evidence type="ECO:0000313" key="10">
    <source>
        <dbReference type="EMBL" id="KAK7198134.1"/>
    </source>
</evidence>
<dbReference type="CDD" id="cd05402">
    <property type="entry name" value="NT_PAP_TUTase"/>
    <property type="match status" value="1"/>
</dbReference>
<dbReference type="GO" id="GO:0031123">
    <property type="term" value="P:RNA 3'-end processing"/>
    <property type="evidence" value="ECO:0007669"/>
    <property type="project" value="TreeGrafter"/>
</dbReference>
<dbReference type="SUPFAM" id="SSF81631">
    <property type="entry name" value="PAP/OAS1 substrate-binding domain"/>
    <property type="match status" value="1"/>
</dbReference>
<dbReference type="InterPro" id="IPR043519">
    <property type="entry name" value="NT_sf"/>
</dbReference>
<gene>
    <name evidence="10" type="ORF">NESM_000769900</name>
</gene>
<evidence type="ECO:0000256" key="7">
    <source>
        <dbReference type="ARBA" id="ARBA00049105"/>
    </source>
</evidence>
<organism evidence="10 11">
    <name type="scientific">Novymonas esmeraldas</name>
    <dbReference type="NCBI Taxonomy" id="1808958"/>
    <lineage>
        <taxon>Eukaryota</taxon>
        <taxon>Discoba</taxon>
        <taxon>Euglenozoa</taxon>
        <taxon>Kinetoplastea</taxon>
        <taxon>Metakinetoplastina</taxon>
        <taxon>Trypanosomatida</taxon>
        <taxon>Trypanosomatidae</taxon>
        <taxon>Novymonas</taxon>
    </lineage>
</organism>
<dbReference type="GO" id="GO:0005739">
    <property type="term" value="C:mitochondrion"/>
    <property type="evidence" value="ECO:0007669"/>
    <property type="project" value="UniProtKB-ARBA"/>
</dbReference>
<proteinExistence type="predicted"/>
<dbReference type="Gene3D" id="1.10.1410.10">
    <property type="match status" value="1"/>
</dbReference>
<dbReference type="AlphaFoldDB" id="A0AAW0EZ39"/>
<keyword evidence="5" id="KW-0479">Metal-binding</keyword>
<evidence type="ECO:0000259" key="9">
    <source>
        <dbReference type="Pfam" id="PF22600"/>
    </source>
</evidence>
<comment type="cofactor">
    <cofactor evidence="2">
        <name>Mg(2+)</name>
        <dbReference type="ChEBI" id="CHEBI:18420"/>
    </cofactor>
</comment>
<dbReference type="Pfam" id="PF22600">
    <property type="entry name" value="MTPAP-like_central"/>
    <property type="match status" value="1"/>
</dbReference>
<dbReference type="GO" id="GO:0046872">
    <property type="term" value="F:metal ion binding"/>
    <property type="evidence" value="ECO:0007669"/>
    <property type="project" value="UniProtKB-KW"/>
</dbReference>
<evidence type="ECO:0000256" key="1">
    <source>
        <dbReference type="ARBA" id="ARBA00001936"/>
    </source>
</evidence>
<dbReference type="PANTHER" id="PTHR12271">
    <property type="entry name" value="POLY A POLYMERASE CID PAP -RELATED"/>
    <property type="match status" value="1"/>
</dbReference>
<feature type="domain" description="PAP-associated" evidence="8">
    <location>
        <begin position="247"/>
        <end position="311"/>
    </location>
</feature>
<dbReference type="GO" id="GO:0050265">
    <property type="term" value="F:RNA uridylyltransferase activity"/>
    <property type="evidence" value="ECO:0007669"/>
    <property type="project" value="UniProtKB-EC"/>
</dbReference>
<dbReference type="InterPro" id="IPR002058">
    <property type="entry name" value="PAP_assoc"/>
</dbReference>
<sequence length="357" mass="39738">MKGRAARPIAALGDVRAAVMRFCDEQLSGQLDTRPVAEVHEKVLACVRSVDPDMTPYIFGSTAVLGVHAPASDVDFVCLSPSEVQDGKGADSVSEVAKGLQSDFLFRLSEAVKREHYLWDIDLVRRTRVPVMRVKGGLGRDGISFDVTASRRNGVRNSALLRAYFTQCPEARWLSMLVKQWSKRTGLNASIEGGCVTSYGWNIMVAYYLLQRRLVTLVPVESCDVASIAPMPPYMPLAPPRQDGQALAEMLMDFLGYYLDEFQPDTEVVSLSRAPGETTKELLSWTKQAEDMARIRGEKIHFRWCIEDPYEYDLNVGRHVTPFKLMLLRKHLERAQETALLLLTAPPSSTAATAPLS</sequence>
<dbReference type="Pfam" id="PF03828">
    <property type="entry name" value="PAP_assoc"/>
    <property type="match status" value="1"/>
</dbReference>
<name>A0AAW0EZ39_9TRYP</name>
<evidence type="ECO:0000256" key="2">
    <source>
        <dbReference type="ARBA" id="ARBA00001946"/>
    </source>
</evidence>
<evidence type="ECO:0000256" key="3">
    <source>
        <dbReference type="ARBA" id="ARBA00012472"/>
    </source>
</evidence>
<dbReference type="PANTHER" id="PTHR12271:SF41">
    <property type="entry name" value="TERMINAL URIDYLYLTRANSFERASE 4"/>
    <property type="match status" value="1"/>
</dbReference>
<evidence type="ECO:0000256" key="6">
    <source>
        <dbReference type="ARBA" id="ARBA00022842"/>
    </source>
</evidence>
<evidence type="ECO:0000256" key="4">
    <source>
        <dbReference type="ARBA" id="ARBA00022679"/>
    </source>
</evidence>
<keyword evidence="11" id="KW-1185">Reference proteome</keyword>
<keyword evidence="6" id="KW-0460">Magnesium</keyword>
<dbReference type="Proteomes" id="UP001430356">
    <property type="component" value="Unassembled WGS sequence"/>
</dbReference>
<evidence type="ECO:0000313" key="11">
    <source>
        <dbReference type="Proteomes" id="UP001430356"/>
    </source>
</evidence>
<comment type="cofactor">
    <cofactor evidence="1">
        <name>Mn(2+)</name>
        <dbReference type="ChEBI" id="CHEBI:29035"/>
    </cofactor>
</comment>
<keyword evidence="4" id="KW-0808">Transferase</keyword>
<dbReference type="EMBL" id="JAECZO010000134">
    <property type="protein sequence ID" value="KAK7198134.1"/>
    <property type="molecule type" value="Genomic_DNA"/>
</dbReference>
<comment type="caution">
    <text evidence="10">The sequence shown here is derived from an EMBL/GenBank/DDBJ whole genome shotgun (WGS) entry which is preliminary data.</text>
</comment>
<reference evidence="10 11" key="1">
    <citation type="journal article" date="2021" name="MBio">
        <title>A New Model Trypanosomatid, Novymonas esmeraldas: Genomic Perception of Its 'Candidatus Pandoraea novymonadis' Endosymbiont.</title>
        <authorList>
            <person name="Zakharova A."/>
            <person name="Saura A."/>
            <person name="Butenko A."/>
            <person name="Podesvova L."/>
            <person name="Warmusova S."/>
            <person name="Kostygov A.Y."/>
            <person name="Nenarokova A."/>
            <person name="Lukes J."/>
            <person name="Opperdoes F.R."/>
            <person name="Yurchenko V."/>
        </authorList>
    </citation>
    <scope>NUCLEOTIDE SEQUENCE [LARGE SCALE GENOMIC DNA]</scope>
    <source>
        <strain evidence="10 11">E262AT.01</strain>
    </source>
</reference>
<accession>A0AAW0EZ39</accession>
<evidence type="ECO:0000259" key="8">
    <source>
        <dbReference type="Pfam" id="PF03828"/>
    </source>
</evidence>
<evidence type="ECO:0000256" key="5">
    <source>
        <dbReference type="ARBA" id="ARBA00022723"/>
    </source>
</evidence>
<dbReference type="EC" id="2.7.7.52" evidence="3"/>
<feature type="domain" description="Poly(A) RNA polymerase mitochondrial-like central palm" evidence="9">
    <location>
        <begin position="32"/>
        <end position="164"/>
    </location>
</feature>
<comment type="catalytic activity">
    <reaction evidence="7">
        <text>RNA(n) + UTP = RNA(n)-3'-uridine ribonucleotide + diphosphate</text>
        <dbReference type="Rhea" id="RHEA:14785"/>
        <dbReference type="Rhea" id="RHEA-COMP:14527"/>
        <dbReference type="Rhea" id="RHEA-COMP:17348"/>
        <dbReference type="ChEBI" id="CHEBI:33019"/>
        <dbReference type="ChEBI" id="CHEBI:46398"/>
        <dbReference type="ChEBI" id="CHEBI:140395"/>
        <dbReference type="ChEBI" id="CHEBI:173116"/>
        <dbReference type="EC" id="2.7.7.52"/>
    </reaction>
</comment>